<reference evidence="1 2" key="1">
    <citation type="journal article" date="2014" name="Int. J. Syst. Evol. Microbiol.">
        <title>Complete genome sequence of Corynebacterium casei LMG S-19264T (=DSM 44701T), isolated from a smear-ripened cheese.</title>
        <authorList>
            <consortium name="US DOE Joint Genome Institute (JGI-PGF)"/>
            <person name="Walter F."/>
            <person name="Albersmeier A."/>
            <person name="Kalinowski J."/>
            <person name="Ruckert C."/>
        </authorList>
    </citation>
    <scope>NUCLEOTIDE SEQUENCE [LARGE SCALE GENOMIC DNA]</scope>
    <source>
        <strain evidence="1 2">KCTC 12285</strain>
    </source>
</reference>
<gene>
    <name evidence="1" type="ORF">GCM10007384_36450</name>
</gene>
<keyword evidence="2" id="KW-1185">Reference proteome</keyword>
<dbReference type="Proteomes" id="UP000601108">
    <property type="component" value="Unassembled WGS sequence"/>
</dbReference>
<sequence>MAIIKRALNIKKIAYQKYVIKASELNKISEKATVESAKENMTLAGATKVNIKADN</sequence>
<dbReference type="RefSeq" id="WP_155837925.1">
    <property type="nucleotide sequence ID" value="NZ_BMWS01000034.1"/>
</dbReference>
<comment type="caution">
    <text evidence="1">The sequence shown here is derived from an EMBL/GenBank/DDBJ whole genome shotgun (WGS) entry which is preliminary data.</text>
</comment>
<proteinExistence type="predicted"/>
<organism evidence="1 2">
    <name type="scientific">Aquimarina muelleri</name>
    <dbReference type="NCBI Taxonomy" id="279356"/>
    <lineage>
        <taxon>Bacteria</taxon>
        <taxon>Pseudomonadati</taxon>
        <taxon>Bacteroidota</taxon>
        <taxon>Flavobacteriia</taxon>
        <taxon>Flavobacteriales</taxon>
        <taxon>Flavobacteriaceae</taxon>
        <taxon>Aquimarina</taxon>
    </lineage>
</organism>
<name>A0A918N453_9FLAO</name>
<dbReference type="EMBL" id="BMWS01000034">
    <property type="protein sequence ID" value="GGX32307.1"/>
    <property type="molecule type" value="Genomic_DNA"/>
</dbReference>
<protein>
    <submittedName>
        <fullName evidence="1">Uncharacterized protein</fullName>
    </submittedName>
</protein>
<dbReference type="AlphaFoldDB" id="A0A918N453"/>
<accession>A0A918N453</accession>
<evidence type="ECO:0000313" key="1">
    <source>
        <dbReference type="EMBL" id="GGX32307.1"/>
    </source>
</evidence>
<evidence type="ECO:0000313" key="2">
    <source>
        <dbReference type="Proteomes" id="UP000601108"/>
    </source>
</evidence>